<gene>
    <name evidence="2" type="ORF">ABID23_001513</name>
</gene>
<evidence type="ECO:0000259" key="1">
    <source>
        <dbReference type="Pfam" id="PF18135"/>
    </source>
</evidence>
<feature type="domain" description="Type ISP restriction-modification enzyme LLaBIII C-terminal specificity" evidence="1">
    <location>
        <begin position="4"/>
        <end position="156"/>
    </location>
</feature>
<keyword evidence="3" id="KW-1185">Reference proteome</keyword>
<protein>
    <submittedName>
        <fullName evidence="2">Helicase</fullName>
    </submittedName>
</protein>
<reference evidence="2 3" key="1">
    <citation type="submission" date="2024-06" db="EMBL/GenBank/DDBJ databases">
        <title>Genomic Encyclopedia of Type Strains, Phase IV (KMG-IV): sequencing the most valuable type-strain genomes for metagenomic binning, comparative biology and taxonomic classification.</title>
        <authorList>
            <person name="Goeker M."/>
        </authorList>
    </citation>
    <scope>NUCLEOTIDE SEQUENCE [LARGE SCALE GENOMIC DNA]</scope>
    <source>
        <strain evidence="2 3">DSM 23649</strain>
    </source>
</reference>
<accession>A0ABV2HIP8</accession>
<sequence>MNNMIVFYNIEVKRFDDAYTHTDSKARTRDVDSFVNSDDSKISWSYSVKQQLIRRKIFEFEETCLTQSLYCPFTQQWLYYNRIFNEPVYQMPHIFPMGKIVENRVIKIAAVGARGGFSILMTKNVPDVGMINNSQCFPRYIYEDTTVSKSKSEKQSHLFTNSIEKSNNAGLQ</sequence>
<dbReference type="InterPro" id="IPR041635">
    <property type="entry name" value="Type_ISP_LLaBIII_C"/>
</dbReference>
<dbReference type="Pfam" id="PF18135">
    <property type="entry name" value="Type_ISP_C"/>
    <property type="match status" value="1"/>
</dbReference>
<evidence type="ECO:0000313" key="3">
    <source>
        <dbReference type="Proteomes" id="UP001549086"/>
    </source>
</evidence>
<comment type="caution">
    <text evidence="2">The sequence shown here is derived from an EMBL/GenBank/DDBJ whole genome shotgun (WGS) entry which is preliminary data.</text>
</comment>
<dbReference type="GO" id="GO:0004386">
    <property type="term" value="F:helicase activity"/>
    <property type="evidence" value="ECO:0007669"/>
    <property type="project" value="UniProtKB-KW"/>
</dbReference>
<keyword evidence="2" id="KW-0378">Hydrolase</keyword>
<keyword evidence="2" id="KW-0067">ATP-binding</keyword>
<organism evidence="2 3">
    <name type="scientific">Bartonella silvatica</name>
    <dbReference type="NCBI Taxonomy" id="357760"/>
    <lineage>
        <taxon>Bacteria</taxon>
        <taxon>Pseudomonadati</taxon>
        <taxon>Pseudomonadota</taxon>
        <taxon>Alphaproteobacteria</taxon>
        <taxon>Hyphomicrobiales</taxon>
        <taxon>Bartonellaceae</taxon>
        <taxon>Bartonella</taxon>
    </lineage>
</organism>
<keyword evidence="2" id="KW-0547">Nucleotide-binding</keyword>
<dbReference type="Proteomes" id="UP001549086">
    <property type="component" value="Unassembled WGS sequence"/>
</dbReference>
<dbReference type="EMBL" id="JBEPLI010000025">
    <property type="protein sequence ID" value="MET3590405.1"/>
    <property type="molecule type" value="Genomic_DNA"/>
</dbReference>
<keyword evidence="2" id="KW-0347">Helicase</keyword>
<proteinExistence type="predicted"/>
<name>A0ABV2HIP8_9HYPH</name>
<evidence type="ECO:0000313" key="2">
    <source>
        <dbReference type="EMBL" id="MET3590405.1"/>
    </source>
</evidence>